<accession>A0A8S5RDL7</accession>
<reference evidence="1" key="1">
    <citation type="journal article" date="2021" name="Proc. Natl. Acad. Sci. U.S.A.">
        <title>A Catalog of Tens of Thousands of Viruses from Human Metagenomes Reveals Hidden Associations with Chronic Diseases.</title>
        <authorList>
            <person name="Tisza M.J."/>
            <person name="Buck C.B."/>
        </authorList>
    </citation>
    <scope>NUCLEOTIDE SEQUENCE</scope>
    <source>
        <strain evidence="1">Ctx9V1</strain>
    </source>
</reference>
<sequence length="37" mass="4470">MIILIPAFCIQVVYMYRFTLFNTNLYCHISTTLYCFI</sequence>
<proteinExistence type="predicted"/>
<dbReference type="EMBL" id="BK059093">
    <property type="protein sequence ID" value="DAE29226.1"/>
    <property type="molecule type" value="Genomic_DNA"/>
</dbReference>
<organism evidence="1">
    <name type="scientific">virus sp. ctx9V1</name>
    <dbReference type="NCBI Taxonomy" id="2828001"/>
    <lineage>
        <taxon>Viruses</taxon>
    </lineage>
</organism>
<name>A0A8S5RDL7_9VIRU</name>
<protein>
    <submittedName>
        <fullName evidence="1">Uncharacterized protein</fullName>
    </submittedName>
</protein>
<evidence type="ECO:0000313" key="1">
    <source>
        <dbReference type="EMBL" id="DAE29226.1"/>
    </source>
</evidence>